<keyword evidence="5" id="KW-0539">Nucleus</keyword>
<dbReference type="Ensembl" id="ENSSHAT00000030078.1">
    <property type="protein sequence ID" value="ENSSHAP00000030250.1"/>
    <property type="gene ID" value="ENSSHAG00000018895.2"/>
</dbReference>
<protein>
    <recommendedName>
        <fullName evidence="7">Apoptosis inhibitor 5</fullName>
    </recommendedName>
</protein>
<dbReference type="GO" id="GO:0005634">
    <property type="term" value="C:nucleus"/>
    <property type="evidence" value="ECO:0007669"/>
    <property type="project" value="UniProtKB-SubCell"/>
</dbReference>
<organism evidence="9 10">
    <name type="scientific">Sarcophilus harrisii</name>
    <name type="common">Tasmanian devil</name>
    <name type="synonym">Sarcophilus laniarius</name>
    <dbReference type="NCBI Taxonomy" id="9305"/>
    <lineage>
        <taxon>Eukaryota</taxon>
        <taxon>Metazoa</taxon>
        <taxon>Chordata</taxon>
        <taxon>Craniata</taxon>
        <taxon>Vertebrata</taxon>
        <taxon>Euteleostomi</taxon>
        <taxon>Mammalia</taxon>
        <taxon>Metatheria</taxon>
        <taxon>Dasyuromorphia</taxon>
        <taxon>Dasyuridae</taxon>
        <taxon>Sarcophilus</taxon>
    </lineage>
</organism>
<dbReference type="Proteomes" id="UP000007648">
    <property type="component" value="Unassembled WGS sequence"/>
</dbReference>
<dbReference type="PANTHER" id="PTHR12758:SF19">
    <property type="entry name" value="APOPTOSIS INHIBITOR 5"/>
    <property type="match status" value="1"/>
</dbReference>
<comment type="similarity">
    <text evidence="2">Belongs to the API5 family.</text>
</comment>
<evidence type="ECO:0000256" key="8">
    <source>
        <dbReference type="SAM" id="MobiDB-lite"/>
    </source>
</evidence>
<dbReference type="GO" id="GO:0003723">
    <property type="term" value="F:RNA binding"/>
    <property type="evidence" value="ECO:0007669"/>
    <property type="project" value="TreeGrafter"/>
</dbReference>
<dbReference type="InterPro" id="IPR008383">
    <property type="entry name" value="API5"/>
</dbReference>
<evidence type="ECO:0000313" key="10">
    <source>
        <dbReference type="Proteomes" id="UP000007648"/>
    </source>
</evidence>
<evidence type="ECO:0000256" key="4">
    <source>
        <dbReference type="ARBA" id="ARBA00022737"/>
    </source>
</evidence>
<dbReference type="InterPro" id="IPR011989">
    <property type="entry name" value="ARM-like"/>
</dbReference>
<accession>A0A7N4NY66</accession>
<dbReference type="Gene3D" id="1.25.10.10">
    <property type="entry name" value="Leucine-rich Repeat Variant"/>
    <property type="match status" value="1"/>
</dbReference>
<evidence type="ECO:0000313" key="9">
    <source>
        <dbReference type="Ensembl" id="ENSSHAP00000030250.1"/>
    </source>
</evidence>
<keyword evidence="4" id="KW-0677">Repeat</keyword>
<dbReference type="GeneTree" id="ENSGT00390000010991"/>
<feature type="region of interest" description="Disordered" evidence="8">
    <location>
        <begin position="415"/>
        <end position="469"/>
    </location>
</feature>
<dbReference type="PANTHER" id="PTHR12758">
    <property type="entry name" value="APOPTOSIS INHIBITOR 5-RELATED"/>
    <property type="match status" value="1"/>
</dbReference>
<name>A0A7N4NY66_SARHA</name>
<proteinExistence type="inferred from homology"/>
<keyword evidence="3" id="KW-0053">Apoptosis</keyword>
<evidence type="ECO:0000256" key="1">
    <source>
        <dbReference type="ARBA" id="ARBA00004123"/>
    </source>
</evidence>
<sequence length="469" mass="52748">MPTVEELYRNYGILADATEQVGQHKDAYQVILDGVKGGTKEKRLAAQFIPKFFKHFPELADSAINAQLDLCEDEDVSIRRQAIKELPQFATGENLPRVADILTQLLQTDDSAEFNLVNNALLSIFKMDAKGTLGGLFSQILQGEDIVRERAIKFLSTKLKTLPDEVLTKEVEELILTESKKVLEDVTGEEFVLFMKILSGLKSLQTVSGRQQLVELVAEQADLEQTFNPADPDCVDRLLQCTRQAVPLFSVLKLLAEMSSFCGDMEKLETNLKKLFDKLLEYMPLPPEEAENGENAGNEEPKLQFSYVECLLYSFHQLGRKLPDFLTAKLNAEKLKDFKIRLQYFARGLQVYIRQLRLALQGKTGEALKTEENKIKVVALKITNNINVLIKDLFHIPPSYKSTVTLSWKPVQKAELGQKRTNEDTTSGSPPKKAAAGPKRDARQIYNPPSGKYSSNLGNFNYERGLQGK</sequence>
<dbReference type="GO" id="GO:0006915">
    <property type="term" value="P:apoptotic process"/>
    <property type="evidence" value="ECO:0007669"/>
    <property type="project" value="UniProtKB-KW"/>
</dbReference>
<dbReference type="AlphaFoldDB" id="A0A7N4NY66"/>
<evidence type="ECO:0000256" key="5">
    <source>
        <dbReference type="ARBA" id="ARBA00023242"/>
    </source>
</evidence>
<reference evidence="9" key="3">
    <citation type="submission" date="2025-09" db="UniProtKB">
        <authorList>
            <consortium name="Ensembl"/>
        </authorList>
    </citation>
    <scope>IDENTIFICATION</scope>
</reference>
<dbReference type="Pfam" id="PF05918">
    <property type="entry name" value="API5"/>
    <property type="match status" value="1"/>
</dbReference>
<reference evidence="9" key="2">
    <citation type="submission" date="2025-08" db="UniProtKB">
        <authorList>
            <consortium name="Ensembl"/>
        </authorList>
    </citation>
    <scope>IDENTIFICATION</scope>
</reference>
<keyword evidence="10" id="KW-1185">Reference proteome</keyword>
<evidence type="ECO:0000256" key="6">
    <source>
        <dbReference type="ARBA" id="ARBA00063384"/>
    </source>
</evidence>
<dbReference type="SUPFAM" id="SSF48371">
    <property type="entry name" value="ARM repeat"/>
    <property type="match status" value="1"/>
</dbReference>
<gene>
    <name evidence="9" type="primary">API5</name>
</gene>
<evidence type="ECO:0000256" key="2">
    <source>
        <dbReference type="ARBA" id="ARBA00009515"/>
    </source>
</evidence>
<dbReference type="InterPro" id="IPR016024">
    <property type="entry name" value="ARM-type_fold"/>
</dbReference>
<dbReference type="GO" id="GO:0043066">
    <property type="term" value="P:negative regulation of apoptotic process"/>
    <property type="evidence" value="ECO:0007669"/>
    <property type="project" value="UniProtKB-ARBA"/>
</dbReference>
<comment type="subcellular location">
    <subcellularLocation>
        <location evidence="1">Nucleus</location>
    </subcellularLocation>
</comment>
<reference evidence="9 10" key="1">
    <citation type="journal article" date="2011" name="Proc. Natl. Acad. Sci. U.S.A.">
        <title>Genetic diversity and population structure of the endangered marsupial Sarcophilus harrisii (Tasmanian devil).</title>
        <authorList>
            <person name="Miller W."/>
            <person name="Hayes V.M."/>
            <person name="Ratan A."/>
            <person name="Petersen D.C."/>
            <person name="Wittekindt N.E."/>
            <person name="Miller J."/>
            <person name="Walenz B."/>
            <person name="Knight J."/>
            <person name="Qi J."/>
            <person name="Zhao F."/>
            <person name="Wang Q."/>
            <person name="Bedoya-Reina O.C."/>
            <person name="Katiyar N."/>
            <person name="Tomsho L.P."/>
            <person name="Kasson L.M."/>
            <person name="Hardie R.A."/>
            <person name="Woodbridge P."/>
            <person name="Tindall E.A."/>
            <person name="Bertelsen M.F."/>
            <person name="Dixon D."/>
            <person name="Pyecroft S."/>
            <person name="Helgen K.M."/>
            <person name="Lesk A.M."/>
            <person name="Pringle T.H."/>
            <person name="Patterson N."/>
            <person name="Zhang Y."/>
            <person name="Kreiss A."/>
            <person name="Woods G.M."/>
            <person name="Jones M.E."/>
            <person name="Schuster S.C."/>
        </authorList>
    </citation>
    <scope>NUCLEOTIDE SEQUENCE [LARGE SCALE GENOMIC DNA]</scope>
</reference>
<comment type="subunit">
    <text evidence="6">Monomer. Interacts with FGF2 and ACIN1.</text>
</comment>
<dbReference type="FunFam" id="1.25.10.10:FF:000092">
    <property type="entry name" value="apoptosis inhibitor 5 isoform X2"/>
    <property type="match status" value="1"/>
</dbReference>
<evidence type="ECO:0000256" key="7">
    <source>
        <dbReference type="ARBA" id="ARBA00072493"/>
    </source>
</evidence>
<evidence type="ECO:0000256" key="3">
    <source>
        <dbReference type="ARBA" id="ARBA00022703"/>
    </source>
</evidence>